<evidence type="ECO:0000313" key="3">
    <source>
        <dbReference type="EMBL" id="RZO22967.1"/>
    </source>
</evidence>
<gene>
    <name evidence="3" type="ORF">EVB03_00990</name>
</gene>
<dbReference type="GO" id="GO:0016787">
    <property type="term" value="F:hydrolase activity"/>
    <property type="evidence" value="ECO:0007669"/>
    <property type="project" value="UniProtKB-KW"/>
</dbReference>
<dbReference type="InterPro" id="IPR000639">
    <property type="entry name" value="Epox_hydrolase-like"/>
</dbReference>
<evidence type="ECO:0000256" key="1">
    <source>
        <dbReference type="ARBA" id="ARBA00022801"/>
    </source>
</evidence>
<dbReference type="PRINTS" id="PR00412">
    <property type="entry name" value="EPOXHYDRLASE"/>
</dbReference>
<name>A0A520MP25_9GAMM</name>
<dbReference type="SUPFAM" id="SSF53474">
    <property type="entry name" value="alpha/beta-Hydrolases"/>
    <property type="match status" value="1"/>
</dbReference>
<accession>A0A520MP25</accession>
<organism evidence="3 4">
    <name type="scientific">SAR92 clade bacterium</name>
    <dbReference type="NCBI Taxonomy" id="2315479"/>
    <lineage>
        <taxon>Bacteria</taxon>
        <taxon>Pseudomonadati</taxon>
        <taxon>Pseudomonadota</taxon>
        <taxon>Gammaproteobacteria</taxon>
        <taxon>Cellvibrionales</taxon>
        <taxon>Porticoccaceae</taxon>
        <taxon>SAR92 clade</taxon>
    </lineage>
</organism>
<evidence type="ECO:0000259" key="2">
    <source>
        <dbReference type="Pfam" id="PF00561"/>
    </source>
</evidence>
<dbReference type="Pfam" id="PF00561">
    <property type="entry name" value="Abhydrolase_1"/>
    <property type="match status" value="1"/>
</dbReference>
<dbReference type="AlphaFoldDB" id="A0A520MP25"/>
<evidence type="ECO:0000313" key="4">
    <source>
        <dbReference type="Proteomes" id="UP000315889"/>
    </source>
</evidence>
<comment type="caution">
    <text evidence="3">The sequence shown here is derived from an EMBL/GenBank/DDBJ whole genome shotgun (WGS) entry which is preliminary data.</text>
</comment>
<sequence length="317" mass="36460">MTKSFSMPLPTMIKTNGIELEVFQAGQGGTPIVLCHGWPELAYSWRYQIPALVAAGYHCIVPNQRGYGNSSKPLDVNAYDIRHLTDDQNGLLDALGIDRAIYVGHDWGAIMLWQHALLNPERIIGLANMSVPFKAREPSEPVAFWEKVLGEDFYLVHFNRQPEVAARAFETDPKRVLTNLYRTKHWLDNSPAQPDGYSIVRSAEVDNNRGELMLSQEDLRVFVDAFEKGGFVAPCNWYRNFTRNWETMLDVEQRIELPCLMLYGEYDMVPKVDMTDTVLDLEIQTLECGHWIQQEKPELTNQFLLDWLDRKITPLLR</sequence>
<dbReference type="Gene3D" id="3.40.50.1820">
    <property type="entry name" value="alpha/beta hydrolase"/>
    <property type="match status" value="1"/>
</dbReference>
<reference evidence="3 4" key="1">
    <citation type="submission" date="2019-02" db="EMBL/GenBank/DDBJ databases">
        <title>Prokaryotic population dynamics and viral predation in marine succession experiment using metagenomics: the confinement effect.</title>
        <authorList>
            <person name="Haro-Moreno J.M."/>
            <person name="Rodriguez-Valera F."/>
            <person name="Lopez-Perez M."/>
        </authorList>
    </citation>
    <scope>NUCLEOTIDE SEQUENCE [LARGE SCALE GENOMIC DNA]</scope>
    <source>
        <strain evidence="3">MED-G170</strain>
    </source>
</reference>
<dbReference type="PANTHER" id="PTHR43329">
    <property type="entry name" value="EPOXIDE HYDROLASE"/>
    <property type="match status" value="1"/>
</dbReference>
<feature type="domain" description="AB hydrolase-1" evidence="2">
    <location>
        <begin position="31"/>
        <end position="297"/>
    </location>
</feature>
<protein>
    <submittedName>
        <fullName evidence="3">Alpha/beta hydrolase</fullName>
    </submittedName>
</protein>
<dbReference type="Proteomes" id="UP000315889">
    <property type="component" value="Unassembled WGS sequence"/>
</dbReference>
<dbReference type="InterPro" id="IPR029058">
    <property type="entry name" value="AB_hydrolase_fold"/>
</dbReference>
<dbReference type="InterPro" id="IPR000073">
    <property type="entry name" value="AB_hydrolase_1"/>
</dbReference>
<dbReference type="EMBL" id="SHBP01000001">
    <property type="protein sequence ID" value="RZO22967.1"/>
    <property type="molecule type" value="Genomic_DNA"/>
</dbReference>
<proteinExistence type="predicted"/>
<keyword evidence="1 3" id="KW-0378">Hydrolase</keyword>